<accession>A0ABY5S5C8</accession>
<reference evidence="1" key="1">
    <citation type="submission" date="2022-01" db="EMBL/GenBank/DDBJ databases">
        <title>Paenibacillus spongiae sp. nov., isolated from marine sponge.</title>
        <authorList>
            <person name="Li Z."/>
            <person name="Zhang M."/>
        </authorList>
    </citation>
    <scope>NUCLEOTIDE SEQUENCE</scope>
    <source>
        <strain evidence="1">PHS-Z3</strain>
    </source>
</reference>
<dbReference type="RefSeq" id="WP_258385196.1">
    <property type="nucleotide sequence ID" value="NZ_CP091430.1"/>
</dbReference>
<gene>
    <name evidence="1" type="ORF">L1F29_27305</name>
</gene>
<dbReference type="Gene3D" id="3.30.200.20">
    <property type="entry name" value="Phosphorylase Kinase, domain 1"/>
    <property type="match status" value="1"/>
</dbReference>
<evidence type="ECO:0000313" key="2">
    <source>
        <dbReference type="Proteomes" id="UP001057877"/>
    </source>
</evidence>
<protein>
    <submittedName>
        <fullName evidence="1">Uncharacterized protein</fullName>
    </submittedName>
</protein>
<keyword evidence="2" id="KW-1185">Reference proteome</keyword>
<organism evidence="1 2">
    <name type="scientific">Paenibacillus spongiae</name>
    <dbReference type="NCBI Taxonomy" id="2909671"/>
    <lineage>
        <taxon>Bacteria</taxon>
        <taxon>Bacillati</taxon>
        <taxon>Bacillota</taxon>
        <taxon>Bacilli</taxon>
        <taxon>Bacillales</taxon>
        <taxon>Paenibacillaceae</taxon>
        <taxon>Paenibacillus</taxon>
    </lineage>
</organism>
<proteinExistence type="predicted"/>
<dbReference type="EMBL" id="CP091430">
    <property type="protein sequence ID" value="UVI29107.1"/>
    <property type="molecule type" value="Genomic_DNA"/>
</dbReference>
<name>A0ABY5S5C8_9BACL</name>
<evidence type="ECO:0000313" key="1">
    <source>
        <dbReference type="EMBL" id="UVI29107.1"/>
    </source>
</evidence>
<sequence>MPKLEEWVTLAIPQFDYVGKQDNGLPFVGYRLLPGEILGEDAVPSLTASERSTIAGQIATKTLTCSLTAI</sequence>
<dbReference type="Proteomes" id="UP001057877">
    <property type="component" value="Chromosome"/>
</dbReference>